<dbReference type="InterPro" id="IPR042184">
    <property type="entry name" value="YqeY/Aim41_N"/>
</dbReference>
<dbReference type="InterPro" id="IPR023168">
    <property type="entry name" value="GatB_Yqey_C_2"/>
</dbReference>
<dbReference type="Pfam" id="PF09424">
    <property type="entry name" value="YqeY"/>
    <property type="match status" value="1"/>
</dbReference>
<proteinExistence type="predicted"/>
<reference evidence="1" key="1">
    <citation type="journal article" date="2021" name="ISME J.">
        <title>Fine-scale metabolic discontinuity in a stratified prokaryote microbiome of a Red Sea deep halocline.</title>
        <authorList>
            <person name="Michoud G."/>
            <person name="Ngugi D.K."/>
            <person name="Barozzi A."/>
            <person name="Merlino G."/>
            <person name="Calleja M.L."/>
            <person name="Delgado-Huertas A."/>
            <person name="Moran X.A.G."/>
            <person name="Daffonchio D."/>
        </authorList>
    </citation>
    <scope>NUCLEOTIDE SEQUENCE</scope>
    <source>
        <strain evidence="1">SuakinDeep_MAG55_1</strain>
    </source>
</reference>
<gene>
    <name evidence="1" type="ORF">MAG551_02398</name>
</gene>
<comment type="caution">
    <text evidence="1">The sequence shown here is derived from an EMBL/GenBank/DDBJ whole genome shotgun (WGS) entry which is preliminary data.</text>
</comment>
<dbReference type="InterPro" id="IPR003789">
    <property type="entry name" value="Asn/Gln_tRNA_amidoTrase-B-like"/>
</dbReference>
<dbReference type="Proteomes" id="UP000722750">
    <property type="component" value="Unassembled WGS sequence"/>
</dbReference>
<dbReference type="GO" id="GO:0016884">
    <property type="term" value="F:carbon-nitrogen ligase activity, with glutamine as amido-N-donor"/>
    <property type="evidence" value="ECO:0007669"/>
    <property type="project" value="InterPro"/>
</dbReference>
<dbReference type="InterPro" id="IPR019004">
    <property type="entry name" value="YqeY/Aim41"/>
</dbReference>
<dbReference type="SUPFAM" id="SSF89095">
    <property type="entry name" value="GatB/YqeY motif"/>
    <property type="match status" value="1"/>
</dbReference>
<protein>
    <recommendedName>
        <fullName evidence="3">GatB/YqeY domain-containing protein</fullName>
    </recommendedName>
</protein>
<accession>A0A941W4U1</accession>
<dbReference type="Gene3D" id="1.10.10.410">
    <property type="match status" value="1"/>
</dbReference>
<evidence type="ECO:0000313" key="1">
    <source>
        <dbReference type="EMBL" id="MBS1259328.1"/>
    </source>
</evidence>
<organism evidence="1 2">
    <name type="scientific">Candidatus Scalindua arabica</name>
    <dbReference type="NCBI Taxonomy" id="1127984"/>
    <lineage>
        <taxon>Bacteria</taxon>
        <taxon>Pseudomonadati</taxon>
        <taxon>Planctomycetota</taxon>
        <taxon>Candidatus Brocadiia</taxon>
        <taxon>Candidatus Brocadiales</taxon>
        <taxon>Candidatus Scalinduaceae</taxon>
        <taxon>Candidatus Scalindua</taxon>
    </lineage>
</organism>
<dbReference type="AlphaFoldDB" id="A0A941W4U1"/>
<evidence type="ECO:0008006" key="3">
    <source>
        <dbReference type="Google" id="ProtNLM"/>
    </source>
</evidence>
<evidence type="ECO:0000313" key="2">
    <source>
        <dbReference type="Proteomes" id="UP000722750"/>
    </source>
</evidence>
<name>A0A941W4U1_9BACT</name>
<dbReference type="Gene3D" id="1.10.1510.10">
    <property type="entry name" value="Uncharacterised protein YqeY/AIM41 PF09424, N-terminal domain"/>
    <property type="match status" value="1"/>
</dbReference>
<dbReference type="PANTHER" id="PTHR28055">
    <property type="entry name" value="ALTERED INHERITANCE OF MITOCHONDRIA PROTEIN 41, MITOCHONDRIAL"/>
    <property type="match status" value="1"/>
</dbReference>
<sequence>MKERITEELKDAMKSGDKLKTSVLRMILADIINVEKSGKDFKSIDVVRGYAKKLKKAIEEYERLQIQNEIDSCNAELKIVEEFLPKQMSDEELEKVVTEIIESEKPGDIGLAMKVVMGKYKDVADGKKVQALVKKIFSK</sequence>
<dbReference type="PANTHER" id="PTHR28055:SF1">
    <property type="entry name" value="ALTERED INHERITANCE OF MITOCHONDRIA PROTEIN 41, MITOCHONDRIAL"/>
    <property type="match status" value="1"/>
</dbReference>
<dbReference type="EMBL" id="JAANXD010000089">
    <property type="protein sequence ID" value="MBS1259328.1"/>
    <property type="molecule type" value="Genomic_DNA"/>
</dbReference>